<dbReference type="RefSeq" id="WP_146742354.1">
    <property type="nucleotide sequence ID" value="NZ_JAAZQD010000002.1"/>
</dbReference>
<comment type="caution">
    <text evidence="1">The sequence shown here is derived from an EMBL/GenBank/DDBJ whole genome shotgun (WGS) entry which is preliminary data.</text>
</comment>
<reference evidence="1 2" key="1">
    <citation type="journal article" date="2017" name="Int. J. Syst. Evol. Microbiol.">
        <title>Oleiagrimonas citrea sp. nov., a marine bacterium isolated from tidal flat sediment and emended description of the genus Oleiagrimonas Fang et al. 2015 and Oleiagrimonas soli.</title>
        <authorList>
            <person name="Yang S.H."/>
            <person name="Seo H.S."/>
            <person name="Seong C.N."/>
            <person name="Kwon K.K."/>
        </authorList>
    </citation>
    <scope>NUCLEOTIDE SEQUENCE [LARGE SCALE GENOMIC DNA]</scope>
    <source>
        <strain evidence="1 2">MEBiC09124</strain>
    </source>
</reference>
<dbReference type="Proteomes" id="UP000541636">
    <property type="component" value="Unassembled WGS sequence"/>
</dbReference>
<keyword evidence="2" id="KW-1185">Reference proteome</keyword>
<dbReference type="AlphaFoldDB" id="A0A846ZKK1"/>
<evidence type="ECO:0000313" key="2">
    <source>
        <dbReference type="Proteomes" id="UP000541636"/>
    </source>
</evidence>
<protein>
    <submittedName>
        <fullName evidence="1">Uncharacterized protein</fullName>
    </submittedName>
</protein>
<gene>
    <name evidence="1" type="ORF">HF690_06995</name>
</gene>
<accession>A0A846ZKK1</accession>
<dbReference type="EMBL" id="JAAZQD010000002">
    <property type="protein sequence ID" value="NKZ38704.1"/>
    <property type="molecule type" value="Genomic_DNA"/>
</dbReference>
<proteinExistence type="predicted"/>
<organism evidence="1 2">
    <name type="scientific">Oleiagrimonas citrea</name>
    <dbReference type="NCBI Taxonomy" id="1665687"/>
    <lineage>
        <taxon>Bacteria</taxon>
        <taxon>Pseudomonadati</taxon>
        <taxon>Pseudomonadota</taxon>
        <taxon>Gammaproteobacteria</taxon>
        <taxon>Lysobacterales</taxon>
        <taxon>Rhodanobacteraceae</taxon>
        <taxon>Oleiagrimonas</taxon>
    </lineage>
</organism>
<name>A0A846ZKK1_9GAMM</name>
<sequence length="60" mass="6962">MFSSEERKNDPMALHHDLLIEMGRVELAMETQSSEADPLRKQRLELRLAKLQDAVRRLSA</sequence>
<evidence type="ECO:0000313" key="1">
    <source>
        <dbReference type="EMBL" id="NKZ38704.1"/>
    </source>
</evidence>